<accession>A6K4K1</accession>
<dbReference type="AlphaFoldDB" id="A6K4K1"/>
<dbReference type="RGD" id="1310514">
    <property type="gene designation" value="Nubp1"/>
</dbReference>
<evidence type="ECO:0000313" key="3">
    <source>
        <dbReference type="Proteomes" id="UP000234681"/>
    </source>
</evidence>
<gene>
    <name evidence="2 4" type="primary">Nubp1</name>
    <name evidence="2" type="ORF">rCG_49852</name>
</gene>
<sequence length="47" mass="5086">MMRTSSAPEVGQSQVPPPNHSASGSRVQPHLVSRRQVVPQPPDADRI</sequence>
<dbReference type="Proteomes" id="UP000234681">
    <property type="component" value="Chromosome 10"/>
</dbReference>
<proteinExistence type="predicted"/>
<name>A6K4K1_RAT</name>
<protein>
    <submittedName>
        <fullName evidence="2">Nucleotide binding protein 1, isoform CRA_b</fullName>
    </submittedName>
</protein>
<evidence type="ECO:0000256" key="1">
    <source>
        <dbReference type="SAM" id="MobiDB-lite"/>
    </source>
</evidence>
<evidence type="ECO:0000313" key="2">
    <source>
        <dbReference type="EMBL" id="EDL96224.1"/>
    </source>
</evidence>
<reference evidence="2 3" key="1">
    <citation type="submission" date="2005-07" db="EMBL/GenBank/DDBJ databases">
        <authorList>
            <person name="Mural R.J."/>
            <person name="Li P.W."/>
            <person name="Adams M.D."/>
            <person name="Amanatides P.G."/>
            <person name="Baden-Tillson H."/>
            <person name="Barnstead M."/>
            <person name="Chin S.H."/>
            <person name="Dew I."/>
            <person name="Evans C.A."/>
            <person name="Ferriera S."/>
            <person name="Flanigan M."/>
            <person name="Fosler C."/>
            <person name="Glodek A."/>
            <person name="Gu Z."/>
            <person name="Holt R.A."/>
            <person name="Jennings D."/>
            <person name="Kraft C.L."/>
            <person name="Lu F."/>
            <person name="Nguyen T."/>
            <person name="Nusskern D.R."/>
            <person name="Pfannkoch C.M."/>
            <person name="Sitter C."/>
            <person name="Sutton G.G."/>
            <person name="Venter J.C."/>
            <person name="Wang Z."/>
            <person name="Woodage T."/>
            <person name="Zheng X.H."/>
            <person name="Zhong F."/>
        </authorList>
    </citation>
    <scope>NUCLEOTIDE SEQUENCE [LARGE SCALE GENOMIC DNA]</scope>
    <source>
        <strain>BN</strain>
        <strain evidence="3">Sprague-Dawley</strain>
    </source>
</reference>
<dbReference type="EMBL" id="CH474017">
    <property type="protein sequence ID" value="EDL96224.1"/>
    <property type="molecule type" value="Genomic_DNA"/>
</dbReference>
<feature type="compositionally biased region" description="Polar residues" evidence="1">
    <location>
        <begin position="1"/>
        <end position="26"/>
    </location>
</feature>
<evidence type="ECO:0000313" key="4">
    <source>
        <dbReference type="RGD" id="1310514"/>
    </source>
</evidence>
<organism evidence="2 3">
    <name type="scientific">Rattus norvegicus</name>
    <name type="common">Rat</name>
    <dbReference type="NCBI Taxonomy" id="10116"/>
    <lineage>
        <taxon>Eukaryota</taxon>
        <taxon>Metazoa</taxon>
        <taxon>Chordata</taxon>
        <taxon>Craniata</taxon>
        <taxon>Vertebrata</taxon>
        <taxon>Euteleostomi</taxon>
        <taxon>Mammalia</taxon>
        <taxon>Eutheria</taxon>
        <taxon>Euarchontoglires</taxon>
        <taxon>Glires</taxon>
        <taxon>Rodentia</taxon>
        <taxon>Myomorpha</taxon>
        <taxon>Muroidea</taxon>
        <taxon>Muridae</taxon>
        <taxon>Murinae</taxon>
        <taxon>Rattus</taxon>
    </lineage>
</organism>
<feature type="region of interest" description="Disordered" evidence="1">
    <location>
        <begin position="1"/>
        <end position="47"/>
    </location>
</feature>